<feature type="region of interest" description="Disordered" evidence="1">
    <location>
        <begin position="238"/>
        <end position="312"/>
    </location>
</feature>
<evidence type="ECO:0000313" key="3">
    <source>
        <dbReference type="EMBL" id="KAF4452333.1"/>
    </source>
</evidence>
<dbReference type="Proteomes" id="UP000605986">
    <property type="component" value="Unassembled WGS sequence"/>
</dbReference>
<accession>A0A8H4KMD5</accession>
<evidence type="ECO:0000313" key="4">
    <source>
        <dbReference type="Proteomes" id="UP000605986"/>
    </source>
</evidence>
<protein>
    <recommendedName>
        <fullName evidence="5">Apple domain-containing protein</fullName>
    </recommendedName>
</protein>
<feature type="compositionally biased region" description="Low complexity" evidence="1">
    <location>
        <begin position="602"/>
        <end position="623"/>
    </location>
</feature>
<evidence type="ECO:0000256" key="1">
    <source>
        <dbReference type="SAM" id="MobiDB-lite"/>
    </source>
</evidence>
<evidence type="ECO:0008006" key="5">
    <source>
        <dbReference type="Google" id="ProtNLM"/>
    </source>
</evidence>
<proteinExistence type="predicted"/>
<keyword evidence="4" id="KW-1185">Reference proteome</keyword>
<feature type="signal peptide" evidence="2">
    <location>
        <begin position="1"/>
        <end position="21"/>
    </location>
</feature>
<dbReference type="EMBL" id="JAADJG010000190">
    <property type="protein sequence ID" value="KAF4452333.1"/>
    <property type="molecule type" value="Genomic_DNA"/>
</dbReference>
<organism evidence="3 4">
    <name type="scientific">Fusarium austroafricanum</name>
    <dbReference type="NCBI Taxonomy" id="2364996"/>
    <lineage>
        <taxon>Eukaryota</taxon>
        <taxon>Fungi</taxon>
        <taxon>Dikarya</taxon>
        <taxon>Ascomycota</taxon>
        <taxon>Pezizomycotina</taxon>
        <taxon>Sordariomycetes</taxon>
        <taxon>Hypocreomycetidae</taxon>
        <taxon>Hypocreales</taxon>
        <taxon>Nectriaceae</taxon>
        <taxon>Fusarium</taxon>
        <taxon>Fusarium concolor species complex</taxon>
    </lineage>
</organism>
<dbReference type="AlphaFoldDB" id="A0A8H4KMD5"/>
<gene>
    <name evidence="3" type="ORF">F53441_4785</name>
</gene>
<keyword evidence="2" id="KW-0732">Signal</keyword>
<feature type="chain" id="PRO_5034073912" description="Apple domain-containing protein" evidence="2">
    <location>
        <begin position="22"/>
        <end position="877"/>
    </location>
</feature>
<dbReference type="OrthoDB" id="5388283at2759"/>
<reference evidence="3" key="1">
    <citation type="submission" date="2020-01" db="EMBL/GenBank/DDBJ databases">
        <title>Identification and distribution of gene clusters putatively required for synthesis of sphingolipid metabolism inhibitors in phylogenetically diverse species of the filamentous fungus Fusarium.</title>
        <authorList>
            <person name="Kim H.-S."/>
            <person name="Busman M."/>
            <person name="Brown D.W."/>
            <person name="Divon H."/>
            <person name="Uhlig S."/>
            <person name="Proctor R.H."/>
        </authorList>
    </citation>
    <scope>NUCLEOTIDE SEQUENCE</scope>
    <source>
        <strain evidence="3">NRRL 53441</strain>
    </source>
</reference>
<feature type="region of interest" description="Disordered" evidence="1">
    <location>
        <begin position="596"/>
        <end position="623"/>
    </location>
</feature>
<evidence type="ECO:0000256" key="2">
    <source>
        <dbReference type="SAM" id="SignalP"/>
    </source>
</evidence>
<comment type="caution">
    <text evidence="3">The sequence shown here is derived from an EMBL/GenBank/DDBJ whole genome shotgun (WGS) entry which is preliminary data.</text>
</comment>
<sequence length="877" mass="95424">MRSILALATLAILGNLDVALASVCKPHRTNTYTTNTLTAAPTTTETKGPLVVKNEIGNGNFAIRDPKNPRNIPRYTVVEGQAQVVDDKGYTRDGSKEKDCVELSANNNPTRKRAIGNIVSISQQLVDLDIKKKYTVRFFYAVITASSINVCTLSASIGGHQFFTSTIMSIGQAADWNTVLTQTDVPNTQGAFSVSVNCPIGGVASIYVDSIFMSNQVTPETIDDVKIDYGNEGDVSSTAATSKLAESTTSNAPSSKESSDVDTFSPSTKSWSGSETATYGSTGIQTREYTPTTASDNAVSTESSLPSGSRVCPAGAPPPGYCKPVQPQVTQTVSLPGIPQLSENDRPDAPRACWAYGVPKLGTWGRTKWSNPRQNSIADCALLCKKEGPSCKAFALNTNSQETTCSLLGDRLGVTGIDLNKQRSLVWNDFDCFECHDCDIKNPADVSTETSSLELSSTTSLPEITSETAVMTSVAPSATTSCPHCHQRSSPSSDLVCEKIGNLRNTDDLNPYANNDFDKATLQTTSEQCATICFQLSDCTASAYDYARRRCIFTNTAMTSSAFQEAEYQNPSAYILPWSSRSCWSCSNDCSVGDGSTSQGLTSTVPTSEQTTTAPTRTEPPTTFVSSYVPTTTESIMPQCTLALSDGCVFDQNYEDSDCNKYGAFRSTFTLREEEYPWQIDTRNCAALCYHMPSRCKASGWDNNLQKCAFSPKSIHDSSFTPGNGDGTQYWSEQSCYKCFCHDQDQDEYYASLRTALPTATCAPSVASEETVCEIKQNPSSDLVCQHSGYFPWAYDVVPDKFPYQDSEQRCAALCNSNPDCVASAWSEDLGKCAIGYHQLKYITWQQFGSDKLSWSDKGCWDCSDCIKSQKWRIINV</sequence>
<feature type="compositionally biased region" description="Polar residues" evidence="1">
    <location>
        <begin position="238"/>
        <end position="307"/>
    </location>
</feature>
<name>A0A8H4KMD5_9HYPO</name>